<proteinExistence type="inferred from homology"/>
<reference evidence="4" key="1">
    <citation type="submission" date="2020-01" db="EMBL/GenBank/DDBJ databases">
        <authorList>
            <person name="Meier V. D."/>
            <person name="Meier V D."/>
        </authorList>
    </citation>
    <scope>NUCLEOTIDE SEQUENCE</scope>
    <source>
        <strain evidence="4">HLG_WM_MAG_12</strain>
    </source>
</reference>
<evidence type="ECO:0000256" key="1">
    <source>
        <dbReference type="ARBA" id="ARBA00038494"/>
    </source>
</evidence>
<protein>
    <submittedName>
        <fullName evidence="4">Glycosyltransferase family 2 protein</fullName>
    </submittedName>
</protein>
<evidence type="ECO:0000256" key="2">
    <source>
        <dbReference type="SAM" id="Phobius"/>
    </source>
</evidence>
<feature type="domain" description="Glycosyltransferase 2-like" evidence="3">
    <location>
        <begin position="3"/>
        <end position="122"/>
    </location>
</feature>
<gene>
    <name evidence="4" type="ORF">HELGO_WM17992</name>
</gene>
<dbReference type="InterPro" id="IPR001173">
    <property type="entry name" value="Glyco_trans_2-like"/>
</dbReference>
<dbReference type="Pfam" id="PF00535">
    <property type="entry name" value="Glycos_transf_2"/>
    <property type="match status" value="1"/>
</dbReference>
<dbReference type="InterPro" id="IPR029044">
    <property type="entry name" value="Nucleotide-diphossugar_trans"/>
</dbReference>
<dbReference type="PANTHER" id="PTHR43630">
    <property type="entry name" value="POLY-BETA-1,6-N-ACETYL-D-GLUCOSAMINE SYNTHASE"/>
    <property type="match status" value="1"/>
</dbReference>
<dbReference type="AlphaFoldDB" id="A0A6S6SLF8"/>
<dbReference type="EMBL" id="CACVAW010000037">
    <property type="protein sequence ID" value="CAA6809319.1"/>
    <property type="molecule type" value="Genomic_DNA"/>
</dbReference>
<organism evidence="4">
    <name type="scientific">uncultured Campylobacterales bacterium</name>
    <dbReference type="NCBI Taxonomy" id="352960"/>
    <lineage>
        <taxon>Bacteria</taxon>
        <taxon>Pseudomonadati</taxon>
        <taxon>Campylobacterota</taxon>
        <taxon>Epsilonproteobacteria</taxon>
        <taxon>Campylobacterales</taxon>
        <taxon>environmental samples</taxon>
    </lineage>
</organism>
<evidence type="ECO:0000313" key="4">
    <source>
        <dbReference type="EMBL" id="CAA6809319.1"/>
    </source>
</evidence>
<dbReference type="CDD" id="cd02511">
    <property type="entry name" value="Beta4Glucosyltransferase"/>
    <property type="match status" value="1"/>
</dbReference>
<dbReference type="Gene3D" id="3.90.550.10">
    <property type="entry name" value="Spore Coat Polysaccharide Biosynthesis Protein SpsA, Chain A"/>
    <property type="match status" value="1"/>
</dbReference>
<dbReference type="GO" id="GO:0016740">
    <property type="term" value="F:transferase activity"/>
    <property type="evidence" value="ECO:0007669"/>
    <property type="project" value="UniProtKB-KW"/>
</dbReference>
<name>A0A6S6SLF8_9BACT</name>
<keyword evidence="4" id="KW-0808">Transferase</keyword>
<accession>A0A6S6SLF8</accession>
<feature type="transmembrane region" description="Helical" evidence="2">
    <location>
        <begin position="217"/>
        <end position="236"/>
    </location>
</feature>
<sequence length="247" mass="29191">MISVVIIAKNSARTIARTLGSLQRFQEVIIYDNGSTDNTIDICKHFSNVKVIQGDFIGFGATKNKAATYARNEWIFSLDSDEYIDDLLYEEIMCQDFVNPLNIFTLKRDNYFDGKKIRFCGWGNDYIVRIYNKTKHSLKENLVHEYIETNKNSINTKLLNSFSHDGIQDINQLIDKMKFYTDLGSKDRETKWILVPIAKFLFRFFKTYIIKLGILEGYRGLFLSMYYANISFFKYFKRYLNYKKRKK</sequence>
<dbReference type="SUPFAM" id="SSF53448">
    <property type="entry name" value="Nucleotide-diphospho-sugar transferases"/>
    <property type="match status" value="1"/>
</dbReference>
<comment type="similarity">
    <text evidence="1">Belongs to the glycosyltransferase 2 family. WaaE/KdtX subfamily.</text>
</comment>
<keyword evidence="2" id="KW-0812">Transmembrane</keyword>
<evidence type="ECO:0000259" key="3">
    <source>
        <dbReference type="Pfam" id="PF00535"/>
    </source>
</evidence>
<keyword evidence="2" id="KW-0472">Membrane</keyword>
<keyword evidence="2" id="KW-1133">Transmembrane helix</keyword>
<dbReference type="PANTHER" id="PTHR43630:SF2">
    <property type="entry name" value="GLYCOSYLTRANSFERASE"/>
    <property type="match status" value="1"/>
</dbReference>